<organism evidence="2 3">
    <name type="scientific">Novipirellula artificiosorum</name>
    <dbReference type="NCBI Taxonomy" id="2528016"/>
    <lineage>
        <taxon>Bacteria</taxon>
        <taxon>Pseudomonadati</taxon>
        <taxon>Planctomycetota</taxon>
        <taxon>Planctomycetia</taxon>
        <taxon>Pirellulales</taxon>
        <taxon>Pirellulaceae</taxon>
        <taxon>Novipirellula</taxon>
    </lineage>
</organism>
<dbReference type="InterPro" id="IPR036397">
    <property type="entry name" value="RNaseH_sf"/>
</dbReference>
<dbReference type="SUPFAM" id="SSF53098">
    <property type="entry name" value="Ribonuclease H-like"/>
    <property type="match status" value="1"/>
</dbReference>
<comment type="caution">
    <text evidence="2">The sequence shown here is derived from an EMBL/GenBank/DDBJ whole genome shotgun (WGS) entry which is preliminary data.</text>
</comment>
<dbReference type="InterPro" id="IPR012337">
    <property type="entry name" value="RNaseH-like_sf"/>
</dbReference>
<dbReference type="PROSITE" id="PS50994">
    <property type="entry name" value="INTEGRASE"/>
    <property type="match status" value="1"/>
</dbReference>
<evidence type="ECO:0000313" key="3">
    <source>
        <dbReference type="Proteomes" id="UP000319143"/>
    </source>
</evidence>
<dbReference type="Pfam" id="PF00665">
    <property type="entry name" value="rve"/>
    <property type="match status" value="1"/>
</dbReference>
<dbReference type="InterPro" id="IPR050900">
    <property type="entry name" value="Transposase_IS3/IS150/IS904"/>
</dbReference>
<gene>
    <name evidence="2" type="ORF">Poly41_26070</name>
</gene>
<keyword evidence="3" id="KW-1185">Reference proteome</keyword>
<dbReference type="PANTHER" id="PTHR46889:SF4">
    <property type="entry name" value="TRANSPOSASE INSO FOR INSERTION SEQUENCE ELEMENT IS911B-RELATED"/>
    <property type="match status" value="1"/>
</dbReference>
<accession>A0A5C6DWG9</accession>
<evidence type="ECO:0000259" key="1">
    <source>
        <dbReference type="PROSITE" id="PS50994"/>
    </source>
</evidence>
<name>A0A5C6DWG9_9BACT</name>
<dbReference type="AlphaFoldDB" id="A0A5C6DWG9"/>
<dbReference type="EMBL" id="SJPV01000003">
    <property type="protein sequence ID" value="TWU39751.1"/>
    <property type="molecule type" value="Genomic_DNA"/>
</dbReference>
<dbReference type="InterPro" id="IPR001584">
    <property type="entry name" value="Integrase_cat-core"/>
</dbReference>
<sequence>MVDYVNYWTERAEIPAKQIVQWLGVASSKLYDWKQRYGKVNEHNGAIPRDFWMEDWEKKAILDFHHSNPLEGYRRLAFMMLDADVVAVSPSSVYRVLREAGVMDRFNGKKSKKGTGFGQPSKPHDHWHIDVSYLNICGTFYFMCSVLDGCSRSIVHWEIREKMEECDVEVILQRAREKYPGAKPRIITDNGPQFISRDFKEFIRVAGMTHVKTSPYYPQSNGKIERYHRTIKGDCIRVTQIESVEDARRIVEEYVRHYNSSSDCAFVLEVGKIEVLLFRVWSRGPSATVPAGLIAYDTGLVGREVAAVQNPGTIRQRMAG</sequence>
<proteinExistence type="predicted"/>
<reference evidence="2 3" key="1">
    <citation type="submission" date="2019-02" db="EMBL/GenBank/DDBJ databases">
        <title>Deep-cultivation of Planctomycetes and their phenomic and genomic characterization uncovers novel biology.</title>
        <authorList>
            <person name="Wiegand S."/>
            <person name="Jogler M."/>
            <person name="Boedeker C."/>
            <person name="Pinto D."/>
            <person name="Vollmers J."/>
            <person name="Rivas-Marin E."/>
            <person name="Kohn T."/>
            <person name="Peeters S.H."/>
            <person name="Heuer A."/>
            <person name="Rast P."/>
            <person name="Oberbeckmann S."/>
            <person name="Bunk B."/>
            <person name="Jeske O."/>
            <person name="Meyerdierks A."/>
            <person name="Storesund J.E."/>
            <person name="Kallscheuer N."/>
            <person name="Luecker S."/>
            <person name="Lage O.M."/>
            <person name="Pohl T."/>
            <person name="Merkel B.J."/>
            <person name="Hornburger P."/>
            <person name="Mueller R.-W."/>
            <person name="Bruemmer F."/>
            <person name="Labrenz M."/>
            <person name="Spormann A.M."/>
            <person name="Op Den Camp H."/>
            <person name="Overmann J."/>
            <person name="Amann R."/>
            <person name="Jetten M.S.M."/>
            <person name="Mascher T."/>
            <person name="Medema M.H."/>
            <person name="Devos D.P."/>
            <person name="Kaster A.-K."/>
            <person name="Ovreas L."/>
            <person name="Rohde M."/>
            <person name="Galperin M.Y."/>
            <person name="Jogler C."/>
        </authorList>
    </citation>
    <scope>NUCLEOTIDE SEQUENCE [LARGE SCALE GENOMIC DNA]</scope>
    <source>
        <strain evidence="2 3">Poly41</strain>
    </source>
</reference>
<dbReference type="PANTHER" id="PTHR46889">
    <property type="entry name" value="TRANSPOSASE INSF FOR INSERTION SEQUENCE IS3B-RELATED"/>
    <property type="match status" value="1"/>
</dbReference>
<dbReference type="GO" id="GO:0015074">
    <property type="term" value="P:DNA integration"/>
    <property type="evidence" value="ECO:0007669"/>
    <property type="project" value="InterPro"/>
</dbReference>
<evidence type="ECO:0000313" key="2">
    <source>
        <dbReference type="EMBL" id="TWU39751.1"/>
    </source>
</evidence>
<dbReference type="Gene3D" id="3.30.420.10">
    <property type="entry name" value="Ribonuclease H-like superfamily/Ribonuclease H"/>
    <property type="match status" value="1"/>
</dbReference>
<protein>
    <submittedName>
        <fullName evidence="2">IS2 transposase TnpB</fullName>
    </submittedName>
</protein>
<feature type="domain" description="Integrase catalytic" evidence="1">
    <location>
        <begin position="119"/>
        <end position="280"/>
    </location>
</feature>
<dbReference type="OrthoDB" id="285898at2"/>
<dbReference type="GO" id="GO:0003676">
    <property type="term" value="F:nucleic acid binding"/>
    <property type="evidence" value="ECO:0007669"/>
    <property type="project" value="InterPro"/>
</dbReference>
<dbReference type="Proteomes" id="UP000319143">
    <property type="component" value="Unassembled WGS sequence"/>
</dbReference>